<organism evidence="2 3">
    <name type="scientific">Nocardioides imazamoxiresistens</name>
    <dbReference type="NCBI Taxonomy" id="3231893"/>
    <lineage>
        <taxon>Bacteria</taxon>
        <taxon>Bacillati</taxon>
        <taxon>Actinomycetota</taxon>
        <taxon>Actinomycetes</taxon>
        <taxon>Propionibacteriales</taxon>
        <taxon>Nocardioidaceae</taxon>
        <taxon>Nocardioides</taxon>
    </lineage>
</organism>
<comment type="caution">
    <text evidence="2">The sequence shown here is derived from an EMBL/GenBank/DDBJ whole genome shotgun (WGS) entry which is preliminary data.</text>
</comment>
<keyword evidence="3" id="KW-1185">Reference proteome</keyword>
<accession>A0ABU3PYY8</accession>
<dbReference type="EMBL" id="JAVYII010000006">
    <property type="protein sequence ID" value="MDT9594391.1"/>
    <property type="molecule type" value="Genomic_DNA"/>
</dbReference>
<proteinExistence type="predicted"/>
<feature type="domain" description="Glycosyltransferase 2-like" evidence="1">
    <location>
        <begin position="12"/>
        <end position="172"/>
    </location>
</feature>
<dbReference type="Pfam" id="PF00535">
    <property type="entry name" value="Glycos_transf_2"/>
    <property type="match status" value="1"/>
</dbReference>
<dbReference type="InterPro" id="IPR029044">
    <property type="entry name" value="Nucleotide-diphossugar_trans"/>
</dbReference>
<sequence length="311" mass="34127">MPEPTHENPGVSVVIATHDRDRTLARAVRSVWEQNYSGELDLVVVVDDGRDPADVEVPGPDDPARQRLRVVANDRASGVAGARNTGLGLARHDLVATCDDDDVWLPGRLLAQVARLRAEPDLLAVGGSVRVVRGDVHVVRRAPQERVLLQDLLDSRVMELAPSAMLYRRRPLALAGAWDETLPGGYAEDYDLLLRLARTGPLGLVPDVVADIHWNGGSYFFSRWRTNAAALTQLLERFPEYAASPRGRARISGQIAFAHAAVGDRRGARRWMRRAWTDHRREPRVPLTALVLAGVSAGRIQAALQARGRGV</sequence>
<dbReference type="PANTHER" id="PTHR43685">
    <property type="entry name" value="GLYCOSYLTRANSFERASE"/>
    <property type="match status" value="1"/>
</dbReference>
<dbReference type="Proteomes" id="UP001268542">
    <property type="component" value="Unassembled WGS sequence"/>
</dbReference>
<dbReference type="SUPFAM" id="SSF53448">
    <property type="entry name" value="Nucleotide-diphospho-sugar transferases"/>
    <property type="match status" value="1"/>
</dbReference>
<protein>
    <submittedName>
        <fullName evidence="2">Glycosyltransferase family 2 protein</fullName>
        <ecNumber evidence="2">2.4.-.-</ecNumber>
    </submittedName>
</protein>
<dbReference type="InterPro" id="IPR001173">
    <property type="entry name" value="Glyco_trans_2-like"/>
</dbReference>
<name>A0ABU3PYY8_9ACTN</name>
<dbReference type="GO" id="GO:0016757">
    <property type="term" value="F:glycosyltransferase activity"/>
    <property type="evidence" value="ECO:0007669"/>
    <property type="project" value="UniProtKB-KW"/>
</dbReference>
<evidence type="ECO:0000259" key="1">
    <source>
        <dbReference type="Pfam" id="PF00535"/>
    </source>
</evidence>
<dbReference type="EC" id="2.4.-.-" evidence="2"/>
<reference evidence="2 3" key="1">
    <citation type="submission" date="2023-08" db="EMBL/GenBank/DDBJ databases">
        <title>Nocardioides seae sp. nov., a bacterium isolated from a soil.</title>
        <authorList>
            <person name="Wang X."/>
        </authorList>
    </citation>
    <scope>NUCLEOTIDE SEQUENCE [LARGE SCALE GENOMIC DNA]</scope>
    <source>
        <strain evidence="2 3">YZH12</strain>
    </source>
</reference>
<keyword evidence="2" id="KW-0808">Transferase</keyword>
<dbReference type="Gene3D" id="3.90.550.10">
    <property type="entry name" value="Spore Coat Polysaccharide Biosynthesis Protein SpsA, Chain A"/>
    <property type="match status" value="1"/>
</dbReference>
<evidence type="ECO:0000313" key="2">
    <source>
        <dbReference type="EMBL" id="MDT9594391.1"/>
    </source>
</evidence>
<dbReference type="InterPro" id="IPR050834">
    <property type="entry name" value="Glycosyltransf_2"/>
</dbReference>
<dbReference type="CDD" id="cd00761">
    <property type="entry name" value="Glyco_tranf_GTA_type"/>
    <property type="match status" value="1"/>
</dbReference>
<dbReference type="PANTHER" id="PTHR43685:SF2">
    <property type="entry name" value="GLYCOSYLTRANSFERASE 2-LIKE DOMAIN-CONTAINING PROTEIN"/>
    <property type="match status" value="1"/>
</dbReference>
<evidence type="ECO:0000313" key="3">
    <source>
        <dbReference type="Proteomes" id="UP001268542"/>
    </source>
</evidence>
<keyword evidence="2" id="KW-0328">Glycosyltransferase</keyword>
<dbReference type="RefSeq" id="WP_315734109.1">
    <property type="nucleotide sequence ID" value="NZ_JAVYII010000006.1"/>
</dbReference>
<gene>
    <name evidence="2" type="ORF">RDV89_15005</name>
</gene>